<name>A0A2D3T872_9ENTR</name>
<evidence type="ECO:0000313" key="2">
    <source>
        <dbReference type="EMBL" id="ATW30012.1"/>
    </source>
</evidence>
<dbReference type="AlphaFoldDB" id="A0A2D3T872"/>
<reference evidence="3" key="1">
    <citation type="submission" date="2016-10" db="EMBL/GenBank/DDBJ databases">
        <authorList>
            <person name="Chevignon G."/>
        </authorList>
    </citation>
    <scope>NUCLEOTIDE SEQUENCE [LARGE SCALE GENOMIC DNA]</scope>
    <source>
        <strain evidence="3">A2C</strain>
    </source>
</reference>
<protein>
    <submittedName>
        <fullName evidence="2">Uncharacterized protein</fullName>
    </submittedName>
</protein>
<dbReference type="Proteomes" id="UP000230008">
    <property type="component" value="Chromosome"/>
</dbReference>
<reference evidence="3" key="2">
    <citation type="submission" date="2017-11" db="EMBL/GenBank/DDBJ databases">
        <title>PacBio sequencing of new strain of the secondary endosymbiont Candidatus Hamiltonella defensa.</title>
        <authorList>
            <person name="Strand M.R."/>
            <person name="Oliver K."/>
        </authorList>
    </citation>
    <scope>NUCLEOTIDE SEQUENCE [LARGE SCALE GENOMIC DNA]</scope>
    <source>
        <strain evidence="3">A2C</strain>
    </source>
</reference>
<dbReference type="EMBL" id="CP017606">
    <property type="protein sequence ID" value="ATW30012.1"/>
    <property type="molecule type" value="Genomic_DNA"/>
</dbReference>
<organism evidence="2 3">
    <name type="scientific">Candidatus Williamhamiltonella defendens</name>
    <dbReference type="NCBI Taxonomy" id="138072"/>
    <lineage>
        <taxon>Bacteria</taxon>
        <taxon>Pseudomonadati</taxon>
        <taxon>Pseudomonadota</taxon>
        <taxon>Gammaproteobacteria</taxon>
        <taxon>Enterobacterales</taxon>
        <taxon>Enterobacteriaceae</taxon>
        <taxon>aphid secondary symbionts</taxon>
        <taxon>Candidatus Williamhamiltonella</taxon>
    </lineage>
</organism>
<evidence type="ECO:0000256" key="1">
    <source>
        <dbReference type="SAM" id="MobiDB-lite"/>
    </source>
</evidence>
<dbReference type="RefSeq" id="WP_100103367.1">
    <property type="nucleotide sequence ID" value="NZ_CADIJJ010000056.1"/>
</dbReference>
<evidence type="ECO:0000313" key="3">
    <source>
        <dbReference type="Proteomes" id="UP000230008"/>
    </source>
</evidence>
<proteinExistence type="predicted"/>
<accession>A0A2D3T872</accession>
<gene>
    <name evidence="2" type="ORF">BJP41_06350</name>
</gene>
<feature type="region of interest" description="Disordered" evidence="1">
    <location>
        <begin position="63"/>
        <end position="89"/>
    </location>
</feature>
<feature type="region of interest" description="Disordered" evidence="1">
    <location>
        <begin position="1"/>
        <end position="31"/>
    </location>
</feature>
<sequence length="322" mass="36285">MGNQISNQRYQIHQTTNTETKTASTHKTNNSPFSRCFAGIKNCAFKLIRNAFNSVRHFFSTKSKTDETTSEVIRESLKKSRPTKERLKETTPVIGKDIETSHQKFKVSETPPISEINPKKAIELINEMSEDLKTWVIPKNSTGLTELGNAWNDRIERSKNIMGYMKFAIESCQSQIESCPSEIYNIKIFQYNIDDKAVGIMMMDNNHIDYIVTHIGSNSMGGALIEQAVKYSCELGYDGRVNLYALKTGIDSYRALGFIHGDEKGSSEMTLDPNKSDLWKKDSNGEWRLAKYIDKGYVVSALKPNDSTAEPHSTPACSTSHI</sequence>